<sequence length="166" mass="20524">MENRTAQQCKLQYRNVLSVKKEALNFQWTHEQELQLQELVLEYGSKWTFLQLNYFNHLSSEQIRQKYFYIKTREEQYLKMFENGYQLTRKDVSLIKNGIEQIEFCRQKLDQQSQEMMTMDPLEYKIYNKNCQERKEELRLEQEKIMKLINQHKDQIQKIDVSFQYK</sequence>
<dbReference type="SUPFAM" id="SSF46689">
    <property type="entry name" value="Homeodomain-like"/>
    <property type="match status" value="1"/>
</dbReference>
<dbReference type="EMBL" id="CATOUU010000998">
    <property type="protein sequence ID" value="CAI9966038.1"/>
    <property type="molecule type" value="Genomic_DNA"/>
</dbReference>
<dbReference type="GO" id="GO:0003677">
    <property type="term" value="F:DNA binding"/>
    <property type="evidence" value="ECO:0007669"/>
    <property type="project" value="UniProtKB-KW"/>
</dbReference>
<dbReference type="AlphaFoldDB" id="A0AA86QXM6"/>
<evidence type="ECO:0000313" key="2">
    <source>
        <dbReference type="EMBL" id="CAI9966038.1"/>
    </source>
</evidence>
<reference evidence="3 4" key="2">
    <citation type="submission" date="2024-07" db="EMBL/GenBank/DDBJ databases">
        <authorList>
            <person name="Akdeniz Z."/>
        </authorList>
    </citation>
    <scope>NUCLEOTIDE SEQUENCE [LARGE SCALE GENOMIC DNA]</scope>
</reference>
<comment type="caution">
    <text evidence="2">The sequence shown here is derived from an EMBL/GenBank/DDBJ whole genome shotgun (WGS) entry which is preliminary data.</text>
</comment>
<feature type="coiled-coil region" evidence="1">
    <location>
        <begin position="128"/>
        <end position="155"/>
    </location>
</feature>
<evidence type="ECO:0000313" key="3">
    <source>
        <dbReference type="EMBL" id="CAL6009243.1"/>
    </source>
</evidence>
<proteinExistence type="predicted"/>
<evidence type="ECO:0000256" key="1">
    <source>
        <dbReference type="SAM" id="Coils"/>
    </source>
</evidence>
<keyword evidence="1" id="KW-0175">Coiled coil</keyword>
<keyword evidence="2" id="KW-0238">DNA-binding</keyword>
<dbReference type="EMBL" id="CAXDID020000059">
    <property type="protein sequence ID" value="CAL6009243.1"/>
    <property type="molecule type" value="Genomic_DNA"/>
</dbReference>
<protein>
    <submittedName>
        <fullName evidence="2">Myb-like DNA-binding domain-containing protein</fullName>
    </submittedName>
    <submittedName>
        <fullName evidence="3">Myb-like_DNA-binding domain-containing protein</fullName>
    </submittedName>
</protein>
<dbReference type="InterPro" id="IPR009057">
    <property type="entry name" value="Homeodomain-like_sf"/>
</dbReference>
<name>A0AA86QXM6_9EUKA</name>
<keyword evidence="4" id="KW-1185">Reference proteome</keyword>
<reference evidence="2" key="1">
    <citation type="submission" date="2023-06" db="EMBL/GenBank/DDBJ databases">
        <authorList>
            <person name="Kurt Z."/>
        </authorList>
    </citation>
    <scope>NUCLEOTIDE SEQUENCE</scope>
</reference>
<organism evidence="2">
    <name type="scientific">Hexamita inflata</name>
    <dbReference type="NCBI Taxonomy" id="28002"/>
    <lineage>
        <taxon>Eukaryota</taxon>
        <taxon>Metamonada</taxon>
        <taxon>Diplomonadida</taxon>
        <taxon>Hexamitidae</taxon>
        <taxon>Hexamitinae</taxon>
        <taxon>Hexamita</taxon>
    </lineage>
</organism>
<accession>A0AA86QXM6</accession>
<evidence type="ECO:0000313" key="4">
    <source>
        <dbReference type="Proteomes" id="UP001642409"/>
    </source>
</evidence>
<gene>
    <name evidence="3" type="ORF">HINF_LOCUS21505</name>
    <name evidence="2" type="ORF">HINF_LOCUS53683</name>
</gene>
<dbReference type="Proteomes" id="UP001642409">
    <property type="component" value="Unassembled WGS sequence"/>
</dbReference>